<dbReference type="Pfam" id="PF17917">
    <property type="entry name" value="RT_RNaseH"/>
    <property type="match status" value="1"/>
</dbReference>
<dbReference type="InterPro" id="IPR043128">
    <property type="entry name" value="Rev_trsase/Diguanyl_cyclase"/>
</dbReference>
<evidence type="ECO:0000259" key="9">
    <source>
        <dbReference type="PROSITE" id="PS50994"/>
    </source>
</evidence>
<accession>A0A0N5BGR4</accession>
<dbReference type="Pfam" id="PF00078">
    <property type="entry name" value="RVT_1"/>
    <property type="match status" value="1"/>
</dbReference>
<dbReference type="InterPro" id="IPR043502">
    <property type="entry name" value="DNA/RNA_pol_sf"/>
</dbReference>
<dbReference type="PANTHER" id="PTHR37984">
    <property type="entry name" value="PROTEIN CBG26694"/>
    <property type="match status" value="1"/>
</dbReference>
<dbReference type="SUPFAM" id="SSF53098">
    <property type="entry name" value="Ribonuclease H-like"/>
    <property type="match status" value="1"/>
</dbReference>
<dbReference type="PROSITE" id="PS50994">
    <property type="entry name" value="INTEGRASE"/>
    <property type="match status" value="1"/>
</dbReference>
<dbReference type="Gene3D" id="3.10.20.370">
    <property type="match status" value="2"/>
</dbReference>
<dbReference type="GO" id="GO:0042575">
    <property type="term" value="C:DNA polymerase complex"/>
    <property type="evidence" value="ECO:0007669"/>
    <property type="project" value="UniProtKB-ARBA"/>
</dbReference>
<evidence type="ECO:0000256" key="3">
    <source>
        <dbReference type="ARBA" id="ARBA00022722"/>
    </source>
</evidence>
<keyword evidence="7" id="KW-0511">Multifunctional enzyme</keyword>
<evidence type="ECO:0000259" key="8">
    <source>
        <dbReference type="PROSITE" id="PS50878"/>
    </source>
</evidence>
<dbReference type="InterPro" id="IPR036397">
    <property type="entry name" value="RNaseH_sf"/>
</dbReference>
<keyword evidence="6" id="KW-0695">RNA-directed DNA polymerase</keyword>
<organism evidence="10 11">
    <name type="scientific">Strongyloides papillosus</name>
    <name type="common">Intestinal threadworm</name>
    <dbReference type="NCBI Taxonomy" id="174720"/>
    <lineage>
        <taxon>Eukaryota</taxon>
        <taxon>Metazoa</taxon>
        <taxon>Ecdysozoa</taxon>
        <taxon>Nematoda</taxon>
        <taxon>Chromadorea</taxon>
        <taxon>Rhabditida</taxon>
        <taxon>Tylenchina</taxon>
        <taxon>Panagrolaimomorpha</taxon>
        <taxon>Strongyloidoidea</taxon>
        <taxon>Strongyloididae</taxon>
        <taxon>Strongyloides</taxon>
    </lineage>
</organism>
<dbReference type="Gene3D" id="3.30.70.270">
    <property type="match status" value="1"/>
</dbReference>
<evidence type="ECO:0000256" key="5">
    <source>
        <dbReference type="ARBA" id="ARBA00022801"/>
    </source>
</evidence>
<protein>
    <submittedName>
        <fullName evidence="11">Retrovirus-related Pol polyprotein from transposon 17.6</fullName>
    </submittedName>
</protein>
<dbReference type="SUPFAM" id="SSF56672">
    <property type="entry name" value="DNA/RNA polymerases"/>
    <property type="match status" value="2"/>
</dbReference>
<dbReference type="InterPro" id="IPR041373">
    <property type="entry name" value="RT_RNaseH"/>
</dbReference>
<dbReference type="Pfam" id="PF00665">
    <property type="entry name" value="rve"/>
    <property type="match status" value="1"/>
</dbReference>
<evidence type="ECO:0000313" key="10">
    <source>
        <dbReference type="Proteomes" id="UP000046392"/>
    </source>
</evidence>
<dbReference type="InterPro" id="IPR041577">
    <property type="entry name" value="RT_RNaseH_2"/>
</dbReference>
<dbReference type="InterPro" id="IPR050951">
    <property type="entry name" value="Retrovirus_Pol_polyprotein"/>
</dbReference>
<evidence type="ECO:0000256" key="7">
    <source>
        <dbReference type="ARBA" id="ARBA00023268"/>
    </source>
</evidence>
<keyword evidence="5" id="KW-0378">Hydrolase</keyword>
<dbReference type="InterPro" id="IPR012337">
    <property type="entry name" value="RNaseH-like_sf"/>
</dbReference>
<proteinExistence type="predicted"/>
<dbReference type="InterPro" id="IPR000477">
    <property type="entry name" value="RT_dom"/>
</dbReference>
<dbReference type="Gene3D" id="3.10.10.10">
    <property type="entry name" value="HIV Type 1 Reverse Transcriptase, subunit A, domain 1"/>
    <property type="match status" value="1"/>
</dbReference>
<dbReference type="WBParaSite" id="SPAL_0000516400.1">
    <property type="protein sequence ID" value="SPAL_0000516400.1"/>
    <property type="gene ID" value="SPAL_0000516400"/>
</dbReference>
<evidence type="ECO:0000256" key="1">
    <source>
        <dbReference type="ARBA" id="ARBA00022679"/>
    </source>
</evidence>
<feature type="domain" description="Reverse transcriptase" evidence="8">
    <location>
        <begin position="470"/>
        <end position="647"/>
    </location>
</feature>
<dbReference type="PROSITE" id="PS50878">
    <property type="entry name" value="RT_POL"/>
    <property type="match status" value="1"/>
</dbReference>
<dbReference type="GO" id="GO:0003824">
    <property type="term" value="F:catalytic activity"/>
    <property type="evidence" value="ECO:0007669"/>
    <property type="project" value="UniProtKB-KW"/>
</dbReference>
<dbReference type="GO" id="GO:0003676">
    <property type="term" value="F:nucleic acid binding"/>
    <property type="evidence" value="ECO:0007669"/>
    <property type="project" value="InterPro"/>
</dbReference>
<reference evidence="11" key="1">
    <citation type="submission" date="2017-02" db="UniProtKB">
        <authorList>
            <consortium name="WormBaseParasite"/>
        </authorList>
    </citation>
    <scope>IDENTIFICATION</scope>
</reference>
<keyword evidence="1" id="KW-0808">Transferase</keyword>
<feature type="domain" description="Integrase catalytic" evidence="9">
    <location>
        <begin position="1083"/>
        <end position="1235"/>
    </location>
</feature>
<keyword evidence="2" id="KW-0548">Nucleotidyltransferase</keyword>
<dbReference type="Proteomes" id="UP000046392">
    <property type="component" value="Unplaced"/>
</dbReference>
<dbReference type="InterPro" id="IPR001584">
    <property type="entry name" value="Integrase_cat-core"/>
</dbReference>
<keyword evidence="4" id="KW-0255">Endonuclease</keyword>
<sequence length="1289" mass="148118">MFGGAVSQLFWNNEIMNIRELSSISNTEIMAADNQSTMSTLPWNTPPYDKKVQFKNWLEILETDFLLHDLEDDRKKKMILRMKLGVESLAEIPTTTLNESYSAYKERLIEHFPKGKSQEDYQYMLAATSMEWSVKGLEDVVSLIKKAHPNDSSILQGAVLLLQMRKVVKDLPLLREMEHWKNETIHEIKDRMEKEIHRMPHGRQHQKRKMTCFHCNFPGHVEANCDRKRRGLPPGDYVKKKEEERRTKPFVKEELQTNRISVPLQSSREITKGNLQYQKAKKRVSVLMDSGSDFNVIHQRLVDELQLPVSDQKICFKALDVSLSAFYVTDNLELTFGDDNDVVVLKAPILIREPTEDIIMSNAAVELFKKRQGEMVTLEKMFGRKFPDIIMSNAAVELFKKRKGEMVTLEKMFGRKFPGLFLESHQYPSPSKLVCPKLEFMHNELPSFDRYYISPKIKDELRPQIDEMLAKGIIEKNPNCKFVMNSIAIKKKDGNIRFCSDARPVNTIIVGDRYASPTFREIQTGTRPFTYCTKIDLNKAYYQLLLNLDDMGKLGFMFGRDVYSYRSLPFGLCNSPAFFQRQIDGLLSNTHGIAYQDDVLILTSDSSSHHVSAVEEILEKMWKSGLSINSSKSEFLKTKTDFLGYQLSKDGLLPLPKFHDAILQFPLPRNVYELRAFKGIYNYVRGCIKNAHLLEQNINKFIGGTSKVQSKVHTEMPDAVLDDIQRIKNAITNLRKIYFPDYTLDFILEVDASEYGFGATLFQKQKCGKVPIAFLSKSWKPMKVKLLSPPVFFELKGGIYNYVRGCIKNAHLLEQNINKFIGGTSKVQSKVHTEMPDAVLDDIQRIKNAITNLRKIYFPDYTLDFILEVDASEYGFGATLFQKQKCGKVPIAFLSKSWKPMKVKLLSPPVFFELKGVSRALSELEEIIQSNKTIVYTDHSNLVSLIRNNSSSLYTKYIFNICARNVEIKYLPGVNNIIADTLSRLCLVENVSDDEDEEHYVNAVASLEGEDNIVEELFDALHIGTNHACLGSVKQAVLVRLKGMMMSPTQINNVMKKFCRKLLDCETCLKNNDIVRKKPESEVITYPFQQVEMDITKIEDRYVLGIVDKFSKFKIYELLCRMTGDAILKAFKKSVVFRYGLPKIVKTDCAMSFTKGKFAKYLMENHVIHNTAIPYEHSTNQVVERSFRQLQLVIRKANANKTSGWKEEFQKVVLEMNLIPGEDGFTPYDILHRFTPRKAFDNKFDLNHHHGSNIAIHAREILNKIKNEPTKVVLKSAFNKRQGKLSSRN</sequence>
<dbReference type="CDD" id="cd01647">
    <property type="entry name" value="RT_LTR"/>
    <property type="match status" value="1"/>
</dbReference>
<dbReference type="Pfam" id="PF17919">
    <property type="entry name" value="RT_RNaseH_2"/>
    <property type="match status" value="1"/>
</dbReference>
<evidence type="ECO:0000313" key="11">
    <source>
        <dbReference type="WBParaSite" id="SPAL_0000516400.1"/>
    </source>
</evidence>
<keyword evidence="3" id="KW-0540">Nuclease</keyword>
<evidence type="ECO:0000256" key="4">
    <source>
        <dbReference type="ARBA" id="ARBA00022759"/>
    </source>
</evidence>
<evidence type="ECO:0000256" key="2">
    <source>
        <dbReference type="ARBA" id="ARBA00022695"/>
    </source>
</evidence>
<keyword evidence="10" id="KW-1185">Reference proteome</keyword>
<dbReference type="STRING" id="174720.A0A0N5BGR4"/>
<dbReference type="GO" id="GO:0015074">
    <property type="term" value="P:DNA integration"/>
    <property type="evidence" value="ECO:0007669"/>
    <property type="project" value="InterPro"/>
</dbReference>
<dbReference type="PANTHER" id="PTHR37984:SF5">
    <property type="entry name" value="PROTEIN NYNRIN-LIKE"/>
    <property type="match status" value="1"/>
</dbReference>
<dbReference type="Gene3D" id="3.30.420.10">
    <property type="entry name" value="Ribonuclease H-like superfamily/Ribonuclease H"/>
    <property type="match status" value="1"/>
</dbReference>
<name>A0A0N5BGR4_STREA</name>
<evidence type="ECO:0000256" key="6">
    <source>
        <dbReference type="ARBA" id="ARBA00022918"/>
    </source>
</evidence>